<feature type="domain" description="ABC3 transporter permease C-terminal" evidence="7">
    <location>
        <begin position="634"/>
        <end position="748"/>
    </location>
</feature>
<keyword evidence="2" id="KW-1003">Cell membrane</keyword>
<reference evidence="8 9" key="1">
    <citation type="submission" date="2017-02" db="EMBL/GenBank/DDBJ databases">
        <authorList>
            <person name="Peterson S.W."/>
        </authorList>
    </citation>
    <scope>NUCLEOTIDE SEQUENCE [LARGE SCALE GENOMIC DNA]</scope>
    <source>
        <strain evidence="8 9">ATCC 35992</strain>
    </source>
</reference>
<dbReference type="InterPro" id="IPR003838">
    <property type="entry name" value="ABC3_permease_C"/>
</dbReference>
<evidence type="ECO:0000313" key="9">
    <source>
        <dbReference type="Proteomes" id="UP000190814"/>
    </source>
</evidence>
<accession>A0A1T4V990</accession>
<dbReference type="STRING" id="39495.SAMN02745111_00488"/>
<keyword evidence="4 6" id="KW-1133">Transmembrane helix</keyword>
<organism evidence="8 9">
    <name type="scientific">Eubacterium uniforme</name>
    <dbReference type="NCBI Taxonomy" id="39495"/>
    <lineage>
        <taxon>Bacteria</taxon>
        <taxon>Bacillati</taxon>
        <taxon>Bacillota</taxon>
        <taxon>Clostridia</taxon>
        <taxon>Eubacteriales</taxon>
        <taxon>Eubacteriaceae</taxon>
        <taxon>Eubacterium</taxon>
    </lineage>
</organism>
<feature type="transmembrane region" description="Helical" evidence="6">
    <location>
        <begin position="341"/>
        <end position="361"/>
    </location>
</feature>
<protein>
    <submittedName>
        <fullName evidence="8">Putative ABC transport system permease protein</fullName>
    </submittedName>
</protein>
<evidence type="ECO:0000256" key="5">
    <source>
        <dbReference type="ARBA" id="ARBA00023136"/>
    </source>
</evidence>
<name>A0A1T4V990_9FIRM</name>
<keyword evidence="5 6" id="KW-0472">Membrane</keyword>
<dbReference type="InterPro" id="IPR038766">
    <property type="entry name" value="Membrane_comp_ABC_pdt"/>
</dbReference>
<gene>
    <name evidence="8" type="ORF">SAMN02745111_00488</name>
</gene>
<feature type="transmembrane region" description="Helical" evidence="6">
    <location>
        <begin position="419"/>
        <end position="438"/>
    </location>
</feature>
<sequence length="755" mass="85311">MFFLFKKMIRSIKQFKFQFLSVVLLAMLSVIIFSGLEGVYYGMKHEFDTFNKDTNLADEWVQATYFTDEDIAKIKQTKGIEDITKRIRITASVSDDSYLILDSNDNTNISSVKVLEGKNYDSNSNNSIWIDPEYAKANKISVGDSISINYNNISVNPVVAGLIMSSERAHFVGSSDYYMPAHENYGYGYMSNDVVNAFNPQGIFNLLEIKSKNSNLKENINEILGERFIAYFNRDTLMDVSFVSNQVDNLKRVSLLFSVLFILLSLLSMRTTIKRLIDAQGADINTLKSLGFSNISLLIYYSMYGLFLSVIGTVLGFILSFPFTKAIQQSQKKIIALPEWPIMHTVNTLIVIMLIIILSVLTSMSAARKTLTGLPAEDKKDKRKHNKTSILEKIPHIWNKFGFGMKWTIRDASYHKTRIILGIISVCGSFMLLMIGFGTPDSINSLTKKSYSDEFTYSYKYTLNPAVDQRSVNELNKELDGQLIETLQARVAFAENDVYHKPITIFSDGDFINLKTVDGEPLSDGGIYITEGMANSVDAKKGDYIEVFPSFSNQTYTFKIAGIIPSSMPQSLYIKDKCFMSSGATFKPTSILSKKYIDFKDDGRISQTISVKHQEDNLIDFSHAISGVFTLMKVIAFILVIIVLYNLGVLSFLERTNEYNTFRVLGFHYDEIRKLASFESILILVFGAILGLPFGFKFLEVYCDTFSNDTIKIYPNILGVNLLIVCTTITICSLIIILLLSMRIRKIDMIKALKE</sequence>
<feature type="transmembrane region" description="Helical" evidence="6">
    <location>
        <begin position="716"/>
        <end position="740"/>
    </location>
</feature>
<feature type="transmembrane region" description="Helical" evidence="6">
    <location>
        <begin position="634"/>
        <end position="654"/>
    </location>
</feature>
<feature type="transmembrane region" description="Helical" evidence="6">
    <location>
        <begin position="253"/>
        <end position="269"/>
    </location>
</feature>
<evidence type="ECO:0000256" key="3">
    <source>
        <dbReference type="ARBA" id="ARBA00022692"/>
    </source>
</evidence>
<feature type="transmembrane region" description="Helical" evidence="6">
    <location>
        <begin position="675"/>
        <end position="696"/>
    </location>
</feature>
<evidence type="ECO:0000313" key="8">
    <source>
        <dbReference type="EMBL" id="SKA61525.1"/>
    </source>
</evidence>
<dbReference type="Pfam" id="PF02687">
    <property type="entry name" value="FtsX"/>
    <property type="match status" value="2"/>
</dbReference>
<evidence type="ECO:0000256" key="2">
    <source>
        <dbReference type="ARBA" id="ARBA00022475"/>
    </source>
</evidence>
<evidence type="ECO:0000256" key="4">
    <source>
        <dbReference type="ARBA" id="ARBA00022989"/>
    </source>
</evidence>
<evidence type="ECO:0000256" key="6">
    <source>
        <dbReference type="SAM" id="Phobius"/>
    </source>
</evidence>
<dbReference type="Proteomes" id="UP000190814">
    <property type="component" value="Unassembled WGS sequence"/>
</dbReference>
<dbReference type="PANTHER" id="PTHR30287">
    <property type="entry name" value="MEMBRANE COMPONENT OF PREDICTED ABC SUPERFAMILY METABOLITE UPTAKE TRANSPORTER"/>
    <property type="match status" value="1"/>
</dbReference>
<evidence type="ECO:0000256" key="1">
    <source>
        <dbReference type="ARBA" id="ARBA00004651"/>
    </source>
</evidence>
<dbReference type="AlphaFoldDB" id="A0A1T4V990"/>
<keyword evidence="3 6" id="KW-0812">Transmembrane</keyword>
<dbReference type="PANTHER" id="PTHR30287:SF1">
    <property type="entry name" value="INNER MEMBRANE PROTEIN"/>
    <property type="match status" value="1"/>
</dbReference>
<evidence type="ECO:0000259" key="7">
    <source>
        <dbReference type="Pfam" id="PF02687"/>
    </source>
</evidence>
<dbReference type="GO" id="GO:0005886">
    <property type="term" value="C:plasma membrane"/>
    <property type="evidence" value="ECO:0007669"/>
    <property type="project" value="UniProtKB-SubCell"/>
</dbReference>
<dbReference type="EMBL" id="FUXZ01000003">
    <property type="protein sequence ID" value="SKA61525.1"/>
    <property type="molecule type" value="Genomic_DNA"/>
</dbReference>
<proteinExistence type="predicted"/>
<feature type="domain" description="ABC3 transporter permease C-terminal" evidence="7">
    <location>
        <begin position="256"/>
        <end position="371"/>
    </location>
</feature>
<feature type="transmembrane region" description="Helical" evidence="6">
    <location>
        <begin position="298"/>
        <end position="321"/>
    </location>
</feature>
<comment type="subcellular location">
    <subcellularLocation>
        <location evidence="1">Cell membrane</location>
        <topology evidence="1">Multi-pass membrane protein</topology>
    </subcellularLocation>
</comment>
<keyword evidence="9" id="KW-1185">Reference proteome</keyword>